<feature type="compositionally biased region" description="Basic and acidic residues" evidence="2">
    <location>
        <begin position="8"/>
        <end position="21"/>
    </location>
</feature>
<protein>
    <submittedName>
        <fullName evidence="3">Uncharacterized protein</fullName>
    </submittedName>
</protein>
<dbReference type="InterPro" id="IPR045510">
    <property type="entry name" value="DUF6481"/>
</dbReference>
<dbReference type="EMBL" id="MZXW01000054">
    <property type="protein sequence ID" value="RXT34637.1"/>
    <property type="molecule type" value="Genomic_DNA"/>
</dbReference>
<proteinExistence type="predicted"/>
<dbReference type="AlphaFoldDB" id="A0A4Q1UIF4"/>
<dbReference type="Pfam" id="PF20089">
    <property type="entry name" value="DUF6481"/>
    <property type="match status" value="1"/>
</dbReference>
<keyword evidence="1" id="KW-0175">Coiled coil</keyword>
<evidence type="ECO:0000256" key="1">
    <source>
        <dbReference type="SAM" id="Coils"/>
    </source>
</evidence>
<feature type="coiled-coil region" evidence="1">
    <location>
        <begin position="45"/>
        <end position="105"/>
    </location>
</feature>
<name>A0A4Q1UIF4_9BRAD</name>
<accession>A0A4Q1UIF4</accession>
<reference evidence="3 4" key="1">
    <citation type="submission" date="2017-03" db="EMBL/GenBank/DDBJ databases">
        <authorList>
            <person name="Safronova V.I."/>
            <person name="Sazanova A.L."/>
            <person name="Chirak E.R."/>
        </authorList>
    </citation>
    <scope>NUCLEOTIDE SEQUENCE [LARGE SCALE GENOMIC DNA]</scope>
    <source>
        <strain evidence="3 4">Opo-243</strain>
    </source>
</reference>
<dbReference type="OrthoDB" id="7285326at2"/>
<evidence type="ECO:0000256" key="2">
    <source>
        <dbReference type="SAM" id="MobiDB-lite"/>
    </source>
</evidence>
<evidence type="ECO:0000313" key="3">
    <source>
        <dbReference type="EMBL" id="RXT34637.1"/>
    </source>
</evidence>
<feature type="region of interest" description="Disordered" evidence="2">
    <location>
        <begin position="1"/>
        <end position="38"/>
    </location>
</feature>
<dbReference type="RefSeq" id="WP_129275767.1">
    <property type="nucleotide sequence ID" value="NZ_MZXW01000054.1"/>
</dbReference>
<gene>
    <name evidence="3" type="ORF">B5V03_38590</name>
</gene>
<sequence>MSGFREPGFSDRQKAAQEARKNLLNKFKSQPGHDDPEVVARRAEREALAAKRAETKAAREAEKAEQKRVAEEAAAAEAARIAREAEEAIAKAAEMEAEQKAKRDARYAARKAKRK</sequence>
<dbReference type="Proteomes" id="UP000290819">
    <property type="component" value="Unassembled WGS sequence"/>
</dbReference>
<evidence type="ECO:0000313" key="4">
    <source>
        <dbReference type="Proteomes" id="UP000290819"/>
    </source>
</evidence>
<comment type="caution">
    <text evidence="3">The sequence shown here is derived from an EMBL/GenBank/DDBJ whole genome shotgun (WGS) entry which is preliminary data.</text>
</comment>
<organism evidence="3 4">
    <name type="scientific">Bradyrhizobium betae</name>
    <dbReference type="NCBI Taxonomy" id="244734"/>
    <lineage>
        <taxon>Bacteria</taxon>
        <taxon>Pseudomonadati</taxon>
        <taxon>Pseudomonadota</taxon>
        <taxon>Alphaproteobacteria</taxon>
        <taxon>Hyphomicrobiales</taxon>
        <taxon>Nitrobacteraceae</taxon>
        <taxon>Bradyrhizobium</taxon>
    </lineage>
</organism>
<keyword evidence="4" id="KW-1185">Reference proteome</keyword>